<evidence type="ECO:0000313" key="14">
    <source>
        <dbReference type="EMBL" id="CAD7267315.1"/>
    </source>
</evidence>
<dbReference type="FunFam" id="3.30.160.60:FF:000340">
    <property type="entry name" value="zinc finger protein 473 isoform X1"/>
    <property type="match status" value="1"/>
</dbReference>
<feature type="compositionally biased region" description="Polar residues" evidence="12">
    <location>
        <begin position="187"/>
        <end position="196"/>
    </location>
</feature>
<keyword evidence="8" id="KW-0238">DNA-binding</keyword>
<keyword evidence="10" id="KW-0539">Nucleus</keyword>
<evidence type="ECO:0000256" key="4">
    <source>
        <dbReference type="ARBA" id="ARBA00022737"/>
    </source>
</evidence>
<dbReference type="FunFam" id="3.30.160.60:FF:001732">
    <property type="entry name" value="Zgc:162936"/>
    <property type="match status" value="1"/>
</dbReference>
<evidence type="ECO:0000256" key="7">
    <source>
        <dbReference type="ARBA" id="ARBA00023015"/>
    </source>
</evidence>
<sequence>MSLKTWSGTDRTHGQRAPMTDVRTPAVTERERGPAGGDSSDMTSEITEEIEHNISVPSVRPAALSFSPVSGLEDASEHIPVHFLLRSDDEMYGLHDIVPGTDLTGSTTHSTRKFKIKRRFKERVKVNKNRSNAREEGKTENIIEDPTVFSDKLTNTSFLQQVIKEIEHDRRKPVSKDGKGDNLPKLTPSSSNKSTLVKQEIFNQQKPHKCESCGKGFITPSKLERHNLIHSGEKPHRCEECGRCFSQVSHLRGHLLVHSAQINDKLGTTSSATLKLIHGLIQNQQKQFKCEECGKDFVTRSKLNRHGFRHTGQKPHKCDVCGKYFGDVGNLRQHLVIHSGVKPFKCEVCGKCFNVKKNLRRHGVVHGGQPS</sequence>
<feature type="domain" description="C2H2-type" evidence="13">
    <location>
        <begin position="344"/>
        <end position="371"/>
    </location>
</feature>
<keyword evidence="4" id="KW-0677">Repeat</keyword>
<evidence type="ECO:0000259" key="13">
    <source>
        <dbReference type="PROSITE" id="PS50157"/>
    </source>
</evidence>
<feature type="domain" description="C2H2-type" evidence="13">
    <location>
        <begin position="288"/>
        <end position="315"/>
    </location>
</feature>
<dbReference type="InterPro" id="IPR036236">
    <property type="entry name" value="Znf_C2H2_sf"/>
</dbReference>
<dbReference type="PANTHER" id="PTHR24381:SF393">
    <property type="entry name" value="CHROMATIN-LINKED ADAPTOR FOR MSL PROTEINS, ISOFORM B"/>
    <property type="match status" value="1"/>
</dbReference>
<name>A0A7R9B6I4_TIMSH</name>
<proteinExistence type="inferred from homology"/>
<feature type="domain" description="C2H2-type" evidence="13">
    <location>
        <begin position="316"/>
        <end position="343"/>
    </location>
</feature>
<evidence type="ECO:0000256" key="10">
    <source>
        <dbReference type="ARBA" id="ARBA00023242"/>
    </source>
</evidence>
<feature type="domain" description="C2H2-type" evidence="13">
    <location>
        <begin position="208"/>
        <end position="235"/>
    </location>
</feature>
<evidence type="ECO:0000256" key="3">
    <source>
        <dbReference type="ARBA" id="ARBA00022723"/>
    </source>
</evidence>
<evidence type="ECO:0000256" key="6">
    <source>
        <dbReference type="ARBA" id="ARBA00022833"/>
    </source>
</evidence>
<comment type="subcellular location">
    <subcellularLocation>
        <location evidence="1">Nucleus</location>
    </subcellularLocation>
</comment>
<dbReference type="GO" id="GO:0000977">
    <property type="term" value="F:RNA polymerase II transcription regulatory region sequence-specific DNA binding"/>
    <property type="evidence" value="ECO:0007669"/>
    <property type="project" value="TreeGrafter"/>
</dbReference>
<dbReference type="GO" id="GO:0005694">
    <property type="term" value="C:chromosome"/>
    <property type="evidence" value="ECO:0007669"/>
    <property type="project" value="UniProtKB-ARBA"/>
</dbReference>
<reference evidence="14" key="1">
    <citation type="submission" date="2020-11" db="EMBL/GenBank/DDBJ databases">
        <authorList>
            <person name="Tran Van P."/>
        </authorList>
    </citation>
    <scope>NUCLEOTIDE SEQUENCE</scope>
</reference>
<keyword evidence="6" id="KW-0862">Zinc</keyword>
<dbReference type="GO" id="GO:0008270">
    <property type="term" value="F:zinc ion binding"/>
    <property type="evidence" value="ECO:0007669"/>
    <property type="project" value="UniProtKB-KW"/>
</dbReference>
<dbReference type="FunFam" id="3.30.160.60:FF:000624">
    <property type="entry name" value="zinc finger protein 697"/>
    <property type="match status" value="1"/>
</dbReference>
<dbReference type="GO" id="GO:0045893">
    <property type="term" value="P:positive regulation of DNA-templated transcription"/>
    <property type="evidence" value="ECO:0007669"/>
    <property type="project" value="UniProtKB-ARBA"/>
</dbReference>
<evidence type="ECO:0000256" key="8">
    <source>
        <dbReference type="ARBA" id="ARBA00023125"/>
    </source>
</evidence>
<dbReference type="AlphaFoldDB" id="A0A7R9B6I4"/>
<feature type="region of interest" description="Disordered" evidence="12">
    <location>
        <begin position="1"/>
        <end position="42"/>
    </location>
</feature>
<dbReference type="FunFam" id="3.30.160.60:FF:000188">
    <property type="entry name" value="Zinc finger protein 787"/>
    <property type="match status" value="1"/>
</dbReference>
<evidence type="ECO:0000256" key="11">
    <source>
        <dbReference type="PROSITE-ProRule" id="PRU00042"/>
    </source>
</evidence>
<gene>
    <name evidence="14" type="ORF">TSIB3V08_LOCUS11323</name>
</gene>
<dbReference type="PROSITE" id="PS00028">
    <property type="entry name" value="ZINC_FINGER_C2H2_1"/>
    <property type="match status" value="5"/>
</dbReference>
<evidence type="ECO:0000256" key="2">
    <source>
        <dbReference type="ARBA" id="ARBA00006991"/>
    </source>
</evidence>
<dbReference type="PROSITE" id="PS50157">
    <property type="entry name" value="ZINC_FINGER_C2H2_2"/>
    <property type="match status" value="5"/>
</dbReference>
<keyword evidence="3" id="KW-0479">Metal-binding</keyword>
<dbReference type="FunFam" id="3.30.160.60:FF:000770">
    <property type="entry name" value="zinc finger protein 16"/>
    <property type="match status" value="1"/>
</dbReference>
<evidence type="ECO:0000256" key="9">
    <source>
        <dbReference type="ARBA" id="ARBA00023163"/>
    </source>
</evidence>
<keyword evidence="9" id="KW-0804">Transcription</keyword>
<dbReference type="Pfam" id="PF00096">
    <property type="entry name" value="zf-C2H2"/>
    <property type="match status" value="5"/>
</dbReference>
<evidence type="ECO:0000256" key="12">
    <source>
        <dbReference type="SAM" id="MobiDB-lite"/>
    </source>
</evidence>
<organism evidence="14">
    <name type="scientific">Timema shepardi</name>
    <name type="common">Walking stick</name>
    <dbReference type="NCBI Taxonomy" id="629360"/>
    <lineage>
        <taxon>Eukaryota</taxon>
        <taxon>Metazoa</taxon>
        <taxon>Ecdysozoa</taxon>
        <taxon>Arthropoda</taxon>
        <taxon>Hexapoda</taxon>
        <taxon>Insecta</taxon>
        <taxon>Pterygota</taxon>
        <taxon>Neoptera</taxon>
        <taxon>Polyneoptera</taxon>
        <taxon>Phasmatodea</taxon>
        <taxon>Timematodea</taxon>
        <taxon>Timematoidea</taxon>
        <taxon>Timematidae</taxon>
        <taxon>Timema</taxon>
    </lineage>
</organism>
<feature type="region of interest" description="Disordered" evidence="12">
    <location>
        <begin position="166"/>
        <end position="196"/>
    </location>
</feature>
<dbReference type="SUPFAM" id="SSF57667">
    <property type="entry name" value="beta-beta-alpha zinc fingers"/>
    <property type="match status" value="3"/>
</dbReference>
<evidence type="ECO:0000256" key="1">
    <source>
        <dbReference type="ARBA" id="ARBA00004123"/>
    </source>
</evidence>
<evidence type="ECO:0000256" key="5">
    <source>
        <dbReference type="ARBA" id="ARBA00022771"/>
    </source>
</evidence>
<feature type="domain" description="C2H2-type" evidence="13">
    <location>
        <begin position="236"/>
        <end position="263"/>
    </location>
</feature>
<keyword evidence="7" id="KW-0805">Transcription regulation</keyword>
<accession>A0A7R9B6I4</accession>
<feature type="compositionally biased region" description="Basic and acidic residues" evidence="12">
    <location>
        <begin position="166"/>
        <end position="182"/>
    </location>
</feature>
<comment type="similarity">
    <text evidence="2">Belongs to the krueppel C2H2-type zinc-finger protein family.</text>
</comment>
<dbReference type="PANTHER" id="PTHR24381">
    <property type="entry name" value="ZINC FINGER PROTEIN"/>
    <property type="match status" value="1"/>
</dbReference>
<dbReference type="EMBL" id="OC008901">
    <property type="protein sequence ID" value="CAD7267315.1"/>
    <property type="molecule type" value="Genomic_DNA"/>
</dbReference>
<dbReference type="GO" id="GO:0000981">
    <property type="term" value="F:DNA-binding transcription factor activity, RNA polymerase II-specific"/>
    <property type="evidence" value="ECO:0007669"/>
    <property type="project" value="TreeGrafter"/>
</dbReference>
<dbReference type="SMART" id="SM00355">
    <property type="entry name" value="ZnF_C2H2"/>
    <property type="match status" value="5"/>
</dbReference>
<dbReference type="GO" id="GO:0005634">
    <property type="term" value="C:nucleus"/>
    <property type="evidence" value="ECO:0007669"/>
    <property type="project" value="UniProtKB-SubCell"/>
</dbReference>
<dbReference type="InterPro" id="IPR013087">
    <property type="entry name" value="Znf_C2H2_type"/>
</dbReference>
<dbReference type="Gene3D" id="3.30.160.60">
    <property type="entry name" value="Classic Zinc Finger"/>
    <property type="match status" value="5"/>
</dbReference>
<protein>
    <recommendedName>
        <fullName evidence="13">C2H2-type domain-containing protein</fullName>
    </recommendedName>
</protein>
<keyword evidence="5 11" id="KW-0863">Zinc-finger</keyword>